<evidence type="ECO:0000313" key="3">
    <source>
        <dbReference type="EMBL" id="WXB08960.1"/>
    </source>
</evidence>
<dbReference type="Proteomes" id="UP001374803">
    <property type="component" value="Chromosome"/>
</dbReference>
<organism evidence="3 4">
    <name type="scientific">Pendulispora rubella</name>
    <dbReference type="NCBI Taxonomy" id="2741070"/>
    <lineage>
        <taxon>Bacteria</taxon>
        <taxon>Pseudomonadati</taxon>
        <taxon>Myxococcota</taxon>
        <taxon>Myxococcia</taxon>
        <taxon>Myxococcales</taxon>
        <taxon>Sorangiineae</taxon>
        <taxon>Pendulisporaceae</taxon>
        <taxon>Pendulispora</taxon>
    </lineage>
</organism>
<evidence type="ECO:0000313" key="4">
    <source>
        <dbReference type="Proteomes" id="UP001374803"/>
    </source>
</evidence>
<sequence>MFAPFIAVLAPALQADALEIKDGDFAIEVSSRAGTVCRAYPSTTSQPEWICGVNNRKLREVAADTAAAKLDLVAVVVVNERDGSYLLIVLHDGQHAGEFDQVTARDYANAVRAAAHGSFTEPTRLAAVDVLQPTERRWNGIQVLGMELPPSVGDAPRPDSAPSLYFAAATARGIYTLSFVTLRSSVGHTTGIQDLADRTLSTLRGPPAPQPTAQSLGHWLNHRRLYVVLGLVALLLLVVVLTKRKSLPSRTPPSAPPAPPPRSNGSRESSPPAEAQEKKVKGDIQLNGKSRLRW</sequence>
<dbReference type="RefSeq" id="WP_394838635.1">
    <property type="nucleotide sequence ID" value="NZ_CP089929.1"/>
</dbReference>
<gene>
    <name evidence="3" type="ORF">LVJ94_17205</name>
</gene>
<dbReference type="EMBL" id="CP089983">
    <property type="protein sequence ID" value="WXB08960.1"/>
    <property type="molecule type" value="Genomic_DNA"/>
</dbReference>
<evidence type="ECO:0000256" key="2">
    <source>
        <dbReference type="SAM" id="Phobius"/>
    </source>
</evidence>
<name>A0ABZ2LDV1_9BACT</name>
<accession>A0ABZ2LDV1</accession>
<keyword evidence="2" id="KW-0472">Membrane</keyword>
<keyword evidence="4" id="KW-1185">Reference proteome</keyword>
<feature type="compositionally biased region" description="Pro residues" evidence="1">
    <location>
        <begin position="250"/>
        <end position="262"/>
    </location>
</feature>
<feature type="region of interest" description="Disordered" evidence="1">
    <location>
        <begin position="246"/>
        <end position="294"/>
    </location>
</feature>
<feature type="transmembrane region" description="Helical" evidence="2">
    <location>
        <begin position="225"/>
        <end position="242"/>
    </location>
</feature>
<keyword evidence="2" id="KW-1133">Transmembrane helix</keyword>
<reference evidence="3" key="1">
    <citation type="submission" date="2021-12" db="EMBL/GenBank/DDBJ databases">
        <title>Discovery of the Pendulisporaceae a myxobacterial family with distinct sporulation behavior and unique specialized metabolism.</title>
        <authorList>
            <person name="Garcia R."/>
            <person name="Popoff A."/>
            <person name="Bader C.D."/>
            <person name="Loehr J."/>
            <person name="Walesch S."/>
            <person name="Walt C."/>
            <person name="Boldt J."/>
            <person name="Bunk B."/>
            <person name="Haeckl F.J.F.P.J."/>
            <person name="Gunesch A.P."/>
            <person name="Birkelbach J."/>
            <person name="Nuebel U."/>
            <person name="Pietschmann T."/>
            <person name="Bach T."/>
            <person name="Mueller R."/>
        </authorList>
    </citation>
    <scope>NUCLEOTIDE SEQUENCE</scope>
    <source>
        <strain evidence="3">MSr11367</strain>
    </source>
</reference>
<proteinExistence type="predicted"/>
<evidence type="ECO:0000256" key="1">
    <source>
        <dbReference type="SAM" id="MobiDB-lite"/>
    </source>
</evidence>
<keyword evidence="2" id="KW-0812">Transmembrane</keyword>
<protein>
    <submittedName>
        <fullName evidence="3">Uncharacterized protein</fullName>
    </submittedName>
</protein>